<organism evidence="4 5">
    <name type="scientific">Thermosporothrix hazakensis</name>
    <dbReference type="NCBI Taxonomy" id="644383"/>
    <lineage>
        <taxon>Bacteria</taxon>
        <taxon>Bacillati</taxon>
        <taxon>Chloroflexota</taxon>
        <taxon>Ktedonobacteria</taxon>
        <taxon>Ktedonobacterales</taxon>
        <taxon>Thermosporotrichaceae</taxon>
        <taxon>Thermosporothrix</taxon>
    </lineage>
</organism>
<keyword evidence="1" id="KW-0479">Metal-binding</keyword>
<reference evidence="4 5" key="1">
    <citation type="submission" date="2018-06" db="EMBL/GenBank/DDBJ databases">
        <title>Genomic Encyclopedia of Archaeal and Bacterial Type Strains, Phase II (KMG-II): from individual species to whole genera.</title>
        <authorList>
            <person name="Goeker M."/>
        </authorList>
    </citation>
    <scope>NUCLEOTIDE SEQUENCE [LARGE SCALE GENOMIC DNA]</scope>
    <source>
        <strain evidence="4 5">ATCC BAA-1881</strain>
    </source>
</reference>
<evidence type="ECO:0000256" key="2">
    <source>
        <dbReference type="SAM" id="MobiDB-lite"/>
    </source>
</evidence>
<feature type="domain" description="SWIM-type" evidence="3">
    <location>
        <begin position="93"/>
        <end position="130"/>
    </location>
</feature>
<feature type="region of interest" description="Disordered" evidence="2">
    <location>
        <begin position="143"/>
        <end position="165"/>
    </location>
</feature>
<dbReference type="GO" id="GO:0008270">
    <property type="term" value="F:zinc ion binding"/>
    <property type="evidence" value="ECO:0007669"/>
    <property type="project" value="UniProtKB-KW"/>
</dbReference>
<protein>
    <recommendedName>
        <fullName evidence="3">SWIM-type domain-containing protein</fullName>
    </recommendedName>
</protein>
<dbReference type="RefSeq" id="WP_111319343.1">
    <property type="nucleotide sequence ID" value="NZ_BIFX01000001.1"/>
</dbReference>
<keyword evidence="1" id="KW-0863">Zinc-finger</keyword>
<evidence type="ECO:0000313" key="5">
    <source>
        <dbReference type="Proteomes" id="UP000248806"/>
    </source>
</evidence>
<accession>A0A326UJ81</accession>
<keyword evidence="5" id="KW-1185">Reference proteome</keyword>
<dbReference type="AlphaFoldDB" id="A0A326UJ81"/>
<sequence length="791" mass="88838">MENELFADNNGAMENVVPGVLLRLKATDIIHMAGLTTASLGQEYCHMGAVLKPQRQGASLSGTVRVAHASSRVALALIGELDEDASAGESRRYDVSITIQSTTSWDYICTCNERSERICAHAAALLYYWLAEPTAFVPIAQPAKKQEPERLPAPPKQSLKSYARPQAKSYAPAAPSIVETGQAPARAPEHETRITLPAGKVVELLQRYGQEELRSLAREYELTVTGLNKQQIIMALLEALQQPEAIRRVAASLEKAPRQLLAVITLSGGTVSEGELRGLYERFSLSRAGQLQDLLQVLQAKGLLFRKGLSREHGWFVPEEVRAALRVTVPISHYALSVHDIPEVSKQQLQKLLSELLLLARALDGYLLSTEEREWLDQTTRDEQPVFSNHLPEALLQTAQQVVSRPAEYLSFLVRLLRLAGFVLREEERLRVLPDCTALLLGPSSMQTARTLFDLWLKQTALDELQALQAGGIRVAFHRDSLNRPLLRAGELESENCEARQTLIALLTRVPFGQWVTFAPFARFVYRLNPLFLQHRQRLNPQPHWWLETDDRHPLRPQLWNDWSRAEKVYLEYLLRGPLSWWGLCATVVSAEQQVQAFCLLPQAKHLLFADALPEPAFVDFREGLPLVEIENTTTLRVAPGAQAWPILDRLESFLQPAGVDQGKLLYRLSPGKMAAALDRGMRPEPLLELLEALQETRADESLRALLAQVRHWLNCYGRARLYTGVTILETADPGIMAELTAQVDLEEKQVLRIQPTMAIVRNEMVDQLIEELKRRGQTPLLHTEGQYGVE</sequence>
<name>A0A326UJ81_THEHA</name>
<evidence type="ECO:0000256" key="1">
    <source>
        <dbReference type="PROSITE-ProRule" id="PRU00325"/>
    </source>
</evidence>
<dbReference type="Proteomes" id="UP000248806">
    <property type="component" value="Unassembled WGS sequence"/>
</dbReference>
<comment type="caution">
    <text evidence="4">The sequence shown here is derived from an EMBL/GenBank/DDBJ whole genome shotgun (WGS) entry which is preliminary data.</text>
</comment>
<dbReference type="InterPro" id="IPR007527">
    <property type="entry name" value="Znf_SWIM"/>
</dbReference>
<evidence type="ECO:0000313" key="4">
    <source>
        <dbReference type="EMBL" id="PZW36790.1"/>
    </source>
</evidence>
<keyword evidence="1" id="KW-0862">Zinc</keyword>
<evidence type="ECO:0000259" key="3">
    <source>
        <dbReference type="PROSITE" id="PS50966"/>
    </source>
</evidence>
<gene>
    <name evidence="4" type="ORF">EI42_00975</name>
</gene>
<proteinExistence type="predicted"/>
<dbReference type="EMBL" id="QKUF01000001">
    <property type="protein sequence ID" value="PZW36790.1"/>
    <property type="molecule type" value="Genomic_DNA"/>
</dbReference>
<dbReference type="PROSITE" id="PS50966">
    <property type="entry name" value="ZF_SWIM"/>
    <property type="match status" value="1"/>
</dbReference>
<dbReference type="OrthoDB" id="136853at2"/>
<feature type="region of interest" description="Disordered" evidence="2">
    <location>
        <begin position="170"/>
        <end position="189"/>
    </location>
</feature>